<dbReference type="Gene3D" id="3.40.50.1820">
    <property type="entry name" value="alpha/beta hydrolase"/>
    <property type="match status" value="1"/>
</dbReference>
<gene>
    <name evidence="3" type="ORF">RED65_13647</name>
</gene>
<dbReference type="HOGENOM" id="CLU_062016_0_0_6"/>
<comment type="caution">
    <text evidence="3">The sequence shown here is derived from an EMBL/GenBank/DDBJ whole genome shotgun (WGS) entry which is preliminary data.</text>
</comment>
<dbReference type="InterPro" id="IPR000073">
    <property type="entry name" value="AB_hydrolase_1"/>
</dbReference>
<keyword evidence="1" id="KW-0732">Signal</keyword>
<accession>Q1N359</accession>
<sequence>MKFLKSMALILAVTFASQSQAWFWDSWFQSTYTKTKYPIVFAHGLLGFDELLGVEYWYKIPAALRKDGAKVYVTQVSNTNFTEVRGEQLIAQIENIIAVSGANKVNLIGHSHGGPTIRYVASVRPDLVASVTTVAGVNKGSNTADFLRQIPEGSALEGLALSIVNAFSSVLDFLSGGGYTPDALGALTSLSTEGALAFNAQHPQGVPTTACGEGDYVVNGIRYYSWSGGSPVTNVLDISDTAMGLTALTFGSEKNDGLVGSCDSRLGQVIRDDYRMNHLDEVNQVLGIHHLFETDPVTTYRNHANRLKKAGL</sequence>
<reference evidence="3 4" key="1">
    <citation type="submission" date="2006-03" db="EMBL/GenBank/DDBJ databases">
        <authorList>
            <person name="Pinhassi J."/>
            <person name="Pedros-Alio C."/>
            <person name="Ferriera S."/>
            <person name="Johnson J."/>
            <person name="Kravitz S."/>
            <person name="Halpern A."/>
            <person name="Remington K."/>
            <person name="Beeson K."/>
            <person name="Tran B."/>
            <person name="Rogers Y.-H."/>
            <person name="Friedman R."/>
            <person name="Venter J.C."/>
        </authorList>
    </citation>
    <scope>NUCLEOTIDE SEQUENCE [LARGE SCALE GENOMIC DNA]</scope>
    <source>
        <strain evidence="3 4">RED65</strain>
    </source>
</reference>
<proteinExistence type="predicted"/>
<keyword evidence="4" id="KW-1185">Reference proteome</keyword>
<organism evidence="3 4">
    <name type="scientific">Bermanella marisrubri</name>
    <dbReference type="NCBI Taxonomy" id="207949"/>
    <lineage>
        <taxon>Bacteria</taxon>
        <taxon>Pseudomonadati</taxon>
        <taxon>Pseudomonadota</taxon>
        <taxon>Gammaproteobacteria</taxon>
        <taxon>Oceanospirillales</taxon>
        <taxon>Oceanospirillaceae</taxon>
        <taxon>Bermanella</taxon>
    </lineage>
</organism>
<dbReference type="RefSeq" id="WP_007018521.1">
    <property type="nucleotide sequence ID" value="NZ_CH724117.1"/>
</dbReference>
<feature type="signal peptide" evidence="1">
    <location>
        <begin position="1"/>
        <end position="21"/>
    </location>
</feature>
<dbReference type="Pfam" id="PF00561">
    <property type="entry name" value="Abhydrolase_1"/>
    <property type="match status" value="1"/>
</dbReference>
<evidence type="ECO:0000256" key="1">
    <source>
        <dbReference type="SAM" id="SignalP"/>
    </source>
</evidence>
<dbReference type="SUPFAM" id="SSF53474">
    <property type="entry name" value="alpha/beta-Hydrolases"/>
    <property type="match status" value="1"/>
</dbReference>
<dbReference type="InterPro" id="IPR029058">
    <property type="entry name" value="AB_hydrolase_fold"/>
</dbReference>
<feature type="chain" id="PRO_5004194803" evidence="1">
    <location>
        <begin position="22"/>
        <end position="312"/>
    </location>
</feature>
<protein>
    <submittedName>
        <fullName evidence="3">Lactonizing lipase</fullName>
    </submittedName>
</protein>
<name>Q1N359_9GAMM</name>
<dbReference type="STRING" id="207949.RED65_13647"/>
<evidence type="ECO:0000313" key="3">
    <source>
        <dbReference type="EMBL" id="EAT12732.1"/>
    </source>
</evidence>
<dbReference type="Proteomes" id="UP000004263">
    <property type="component" value="Unassembled WGS sequence"/>
</dbReference>
<dbReference type="AlphaFoldDB" id="Q1N359"/>
<feature type="domain" description="AB hydrolase-1" evidence="2">
    <location>
        <begin position="37"/>
        <end position="238"/>
    </location>
</feature>
<dbReference type="ESTHER" id="9gamm-q1n359">
    <property type="family name" value="Bacterial_lip_FamI.1"/>
</dbReference>
<dbReference type="OrthoDB" id="2004167at2"/>
<evidence type="ECO:0000259" key="2">
    <source>
        <dbReference type="Pfam" id="PF00561"/>
    </source>
</evidence>
<evidence type="ECO:0000313" key="4">
    <source>
        <dbReference type="Proteomes" id="UP000004263"/>
    </source>
</evidence>
<dbReference type="EMBL" id="AAQH01000005">
    <property type="protein sequence ID" value="EAT12732.1"/>
    <property type="molecule type" value="Genomic_DNA"/>
</dbReference>